<keyword evidence="3" id="KW-0378">Hydrolase</keyword>
<dbReference type="CDD" id="cd17934">
    <property type="entry name" value="DEXXQc_Upf1-like"/>
    <property type="match status" value="1"/>
</dbReference>
<keyword evidence="4" id="KW-0347">Helicase</keyword>
<evidence type="ECO:0000259" key="8">
    <source>
        <dbReference type="Pfam" id="PF13086"/>
    </source>
</evidence>
<evidence type="ECO:0000256" key="5">
    <source>
        <dbReference type="ARBA" id="ARBA00022840"/>
    </source>
</evidence>
<evidence type="ECO:0000313" key="10">
    <source>
        <dbReference type="EMBL" id="MDQ2309617.1"/>
    </source>
</evidence>
<dbReference type="GO" id="GO:0043139">
    <property type="term" value="F:5'-3' DNA helicase activity"/>
    <property type="evidence" value="ECO:0007669"/>
    <property type="project" value="TreeGrafter"/>
</dbReference>
<organism evidence="10 11">
    <name type="scientific">Pluralibacter gergoviae</name>
    <name type="common">Enterobacter gergoviae</name>
    <dbReference type="NCBI Taxonomy" id="61647"/>
    <lineage>
        <taxon>Bacteria</taxon>
        <taxon>Pseudomonadati</taxon>
        <taxon>Pseudomonadota</taxon>
        <taxon>Gammaproteobacteria</taxon>
        <taxon>Enterobacterales</taxon>
        <taxon>Enterobacteriaceae</taxon>
        <taxon>Pluralibacter</taxon>
    </lineage>
</organism>
<dbReference type="InterPro" id="IPR024402">
    <property type="entry name" value="DUF2726"/>
</dbReference>
<dbReference type="Gene3D" id="3.40.960.10">
    <property type="entry name" value="VSR Endonuclease"/>
    <property type="match status" value="1"/>
</dbReference>
<keyword evidence="6" id="KW-0175">Coiled coil</keyword>
<dbReference type="Proteomes" id="UP001236270">
    <property type="component" value="Unassembled WGS sequence"/>
</dbReference>
<feature type="domain" description="DUF2726" evidence="7">
    <location>
        <begin position="810"/>
        <end position="873"/>
    </location>
</feature>
<dbReference type="InterPro" id="IPR027417">
    <property type="entry name" value="P-loop_NTPase"/>
</dbReference>
<dbReference type="InterPro" id="IPR041679">
    <property type="entry name" value="DNA2/NAM7-like_C"/>
</dbReference>
<keyword evidence="5" id="KW-0067">ATP-binding</keyword>
<dbReference type="SUPFAM" id="SSF52540">
    <property type="entry name" value="P-loop containing nucleoside triphosphate hydrolases"/>
    <property type="match status" value="1"/>
</dbReference>
<dbReference type="Gene3D" id="3.40.50.300">
    <property type="entry name" value="P-loop containing nucleotide triphosphate hydrolases"/>
    <property type="match status" value="2"/>
</dbReference>
<evidence type="ECO:0000256" key="3">
    <source>
        <dbReference type="ARBA" id="ARBA00022801"/>
    </source>
</evidence>
<dbReference type="AlphaFoldDB" id="A0AAW8HN39"/>
<dbReference type="GO" id="GO:0016787">
    <property type="term" value="F:hydrolase activity"/>
    <property type="evidence" value="ECO:0007669"/>
    <property type="project" value="UniProtKB-KW"/>
</dbReference>
<gene>
    <name evidence="10" type="ORF">RBJ30_10960</name>
</gene>
<evidence type="ECO:0000256" key="6">
    <source>
        <dbReference type="SAM" id="Coils"/>
    </source>
</evidence>
<dbReference type="PANTHER" id="PTHR43788:SF8">
    <property type="entry name" value="DNA-BINDING PROTEIN SMUBP-2"/>
    <property type="match status" value="1"/>
</dbReference>
<evidence type="ECO:0000256" key="4">
    <source>
        <dbReference type="ARBA" id="ARBA00022806"/>
    </source>
</evidence>
<evidence type="ECO:0000256" key="1">
    <source>
        <dbReference type="ARBA" id="ARBA00007913"/>
    </source>
</evidence>
<dbReference type="InterPro" id="IPR041677">
    <property type="entry name" value="DNA2/NAM7_AAA_11"/>
</dbReference>
<dbReference type="InterPro" id="IPR050534">
    <property type="entry name" value="Coronavir_polyprotein_1ab"/>
</dbReference>
<dbReference type="GeneID" id="61385628"/>
<dbReference type="EMBL" id="JAVDNV010000006">
    <property type="protein sequence ID" value="MDQ2309617.1"/>
    <property type="molecule type" value="Genomic_DNA"/>
</dbReference>
<evidence type="ECO:0000256" key="2">
    <source>
        <dbReference type="ARBA" id="ARBA00022741"/>
    </source>
</evidence>
<protein>
    <submittedName>
        <fullName evidence="10">AAA domain-containing protein</fullName>
    </submittedName>
</protein>
<accession>A0AAW8HN39</accession>
<feature type="domain" description="DNA2/NAM7 helicase helicase" evidence="8">
    <location>
        <begin position="178"/>
        <end position="515"/>
    </location>
</feature>
<evidence type="ECO:0000259" key="7">
    <source>
        <dbReference type="Pfam" id="PF10881"/>
    </source>
</evidence>
<evidence type="ECO:0000313" key="11">
    <source>
        <dbReference type="Proteomes" id="UP001236270"/>
    </source>
</evidence>
<dbReference type="InterPro" id="IPR047187">
    <property type="entry name" value="SF1_C_Upf1"/>
</dbReference>
<feature type="domain" description="DNA2/NAM7 helicase-like C-terminal" evidence="9">
    <location>
        <begin position="535"/>
        <end position="698"/>
    </location>
</feature>
<dbReference type="GO" id="GO:0005524">
    <property type="term" value="F:ATP binding"/>
    <property type="evidence" value="ECO:0007669"/>
    <property type="project" value="UniProtKB-KW"/>
</dbReference>
<dbReference type="CDD" id="cd18808">
    <property type="entry name" value="SF1_C_Upf1"/>
    <property type="match status" value="1"/>
</dbReference>
<sequence>MATILVDGVDKTAQIRDWTLFWSDREACVKLTCHFPSGKTFSRPLSECRVTPAAQAEGNLLIRRGQPNAQQISSAQRVGDKYLLVNFKPDERPWIYKCEDVELRTESALKESDVFGYLRSIAQERVSQAAPGKKNIAENTLRQLDNIIAHPDTVLDAYCRGENASRAAPARLIYPFGLNESQMRAVESAFSKQISVIEGPPGTGKTQTILNIVANILLQNSSVAIVSNNNTAVENVYEKLARAGLNYAVAKLGSAENREHFFAELPARPEIAHVAAAETEDDLAQLKKHLGAQNAAARLRALIDELSIEHKYLQQWAEREKPGPLPDAGRYASGKEKIAELMARIRQMREEKLRWRNRLALLLRFGIINTAPFNSAEKRTRLFFALQLHYYNVRLQDARRELAEQEQILQANNVSELLQRVTSESMNVLHQHLAQSIGADSDFTHDNYRRRFSDFIRRYPVIGSSTHSIVNSLAPNTLLDYVIIDEASQQDIIPGILALACARNIIVVGDRKQLPHVPEPTDVLPPARHYDCTTQSLLDSLFSLYGEALPVTLLKEHYRCHPKIIHFCNKQFYDNQLVVMTRDGGEEALSLVVTAKGNHARRYSNLRELESFLAVEDASGASRGFIAPYNAQISLSERVLPADFVNLTVHKFQGRECEEIVFSTVIDKKADARALDFVDDPHLINVAVSRAQKQFTLLTGDGVFSGNNKHVAALVRYMTYYASTTQVHHSPVISAFDLLYEEYDRRLESLRARLDPADSRHRSEQIAMRLIRDVLSQTAYAGVVVHQQILLRQLVTDVDNRFDTRQRELMAQGSSCDFVFYFRVGKQPFAVIEVDGGSHDAPEQQERDARKDEILAACALPLLRLRTIDSRIEEKIGAFLLKSMQSSLVTAGEV</sequence>
<comment type="caution">
    <text evidence="10">The sequence shown here is derived from an EMBL/GenBank/DDBJ whole genome shotgun (WGS) entry which is preliminary data.</text>
</comment>
<dbReference type="Pfam" id="PF13086">
    <property type="entry name" value="AAA_11"/>
    <property type="match status" value="1"/>
</dbReference>
<comment type="similarity">
    <text evidence="1">Belongs to the DNA2/NAM7 helicase family.</text>
</comment>
<reference evidence="10" key="1">
    <citation type="submission" date="2023-08" db="EMBL/GenBank/DDBJ databases">
        <title>WGS of pathogenic bacterial species, Los Angeles County Public Health Laboratories.</title>
        <authorList>
            <person name="Garrigues J.M."/>
            <person name="Green N.M."/>
        </authorList>
    </citation>
    <scope>NUCLEOTIDE SEQUENCE</scope>
    <source>
        <strain evidence="10">LACPHL-BACT-2023-00068</strain>
    </source>
</reference>
<name>A0AAW8HN39_PLUGE</name>
<dbReference type="PANTHER" id="PTHR43788">
    <property type="entry name" value="DNA2/NAM7 HELICASE FAMILY MEMBER"/>
    <property type="match status" value="1"/>
</dbReference>
<dbReference type="Pfam" id="PF10881">
    <property type="entry name" value="DUF2726"/>
    <property type="match status" value="1"/>
</dbReference>
<dbReference type="Pfam" id="PF13087">
    <property type="entry name" value="AAA_12"/>
    <property type="match status" value="1"/>
</dbReference>
<proteinExistence type="inferred from homology"/>
<feature type="coiled-coil region" evidence="6">
    <location>
        <begin position="331"/>
        <end position="358"/>
    </location>
</feature>
<keyword evidence="2" id="KW-0547">Nucleotide-binding</keyword>
<evidence type="ECO:0000259" key="9">
    <source>
        <dbReference type="Pfam" id="PF13087"/>
    </source>
</evidence>
<dbReference type="RefSeq" id="WP_048252842.1">
    <property type="nucleotide sequence ID" value="NZ_CBCSIS010000040.1"/>
</dbReference>